<dbReference type="Proteomes" id="UP000182190">
    <property type="component" value="Unassembled WGS sequence"/>
</dbReference>
<dbReference type="EMBL" id="CZCS02000163">
    <property type="protein sequence ID" value="VXD17005.1"/>
    <property type="molecule type" value="Genomic_DNA"/>
</dbReference>
<dbReference type="AlphaFoldDB" id="A0A7Z9DXU4"/>
<proteinExistence type="predicted"/>
<gene>
    <name evidence="6" type="ORF">PL9631_250135</name>
</gene>
<organism evidence="6 7">
    <name type="scientific">Planktothrix paucivesiculata PCC 9631</name>
    <dbReference type="NCBI Taxonomy" id="671071"/>
    <lineage>
        <taxon>Bacteria</taxon>
        <taxon>Bacillati</taxon>
        <taxon>Cyanobacteriota</taxon>
        <taxon>Cyanophyceae</taxon>
        <taxon>Oscillatoriophycideae</taxon>
        <taxon>Oscillatoriales</taxon>
        <taxon>Microcoleaceae</taxon>
        <taxon>Planktothrix</taxon>
    </lineage>
</organism>
<evidence type="ECO:0000256" key="4">
    <source>
        <dbReference type="SAM" id="Phobius"/>
    </source>
</evidence>
<feature type="binding site" evidence="3">
    <location>
        <begin position="278"/>
        <end position="285"/>
    </location>
    <ligand>
        <name>ATP</name>
        <dbReference type="ChEBI" id="CHEBI:30616"/>
    </ligand>
</feature>
<evidence type="ECO:0000256" key="3">
    <source>
        <dbReference type="PROSITE-ProRule" id="PRU00289"/>
    </source>
</evidence>
<dbReference type="PROSITE" id="PS50901">
    <property type="entry name" value="FTSK"/>
    <property type="match status" value="1"/>
</dbReference>
<keyword evidence="4" id="KW-1133">Transmembrane helix</keyword>
<keyword evidence="4" id="KW-0472">Membrane</keyword>
<evidence type="ECO:0000256" key="1">
    <source>
        <dbReference type="ARBA" id="ARBA00022741"/>
    </source>
</evidence>
<name>A0A7Z9DXU4_9CYAN</name>
<keyword evidence="1 3" id="KW-0547">Nucleotide-binding</keyword>
<protein>
    <recommendedName>
        <fullName evidence="5">FtsK domain-containing protein</fullName>
    </recommendedName>
</protein>
<dbReference type="RefSeq" id="WP_083616896.1">
    <property type="nucleotide sequence ID" value="NZ_LR734992.1"/>
</dbReference>
<evidence type="ECO:0000259" key="5">
    <source>
        <dbReference type="PROSITE" id="PS50901"/>
    </source>
</evidence>
<feature type="transmembrane region" description="Helical" evidence="4">
    <location>
        <begin position="21"/>
        <end position="43"/>
    </location>
</feature>
<dbReference type="PANTHER" id="PTHR22683:SF1">
    <property type="entry name" value="TYPE VII SECRETION SYSTEM PROTEIN ESSC"/>
    <property type="match status" value="1"/>
</dbReference>
<reference evidence="6" key="1">
    <citation type="submission" date="2019-10" db="EMBL/GenBank/DDBJ databases">
        <authorList>
            <consortium name="Genoscope - CEA"/>
            <person name="William W."/>
        </authorList>
    </citation>
    <scope>NUCLEOTIDE SEQUENCE [LARGE SCALE GENOMIC DNA]</scope>
    <source>
        <strain evidence="6">BBR_PRJEB10994</strain>
    </source>
</reference>
<evidence type="ECO:0000313" key="6">
    <source>
        <dbReference type="EMBL" id="VXD17005.1"/>
    </source>
</evidence>
<dbReference type="InterPro" id="IPR002543">
    <property type="entry name" value="FtsK_dom"/>
</dbReference>
<keyword evidence="2 3" id="KW-0067">ATP-binding</keyword>
<dbReference type="Pfam" id="PF01580">
    <property type="entry name" value="FtsK_SpoIIIE"/>
    <property type="match status" value="1"/>
</dbReference>
<keyword evidence="7" id="KW-1185">Reference proteome</keyword>
<dbReference type="Gene3D" id="3.40.50.300">
    <property type="entry name" value="P-loop containing nucleotide triphosphate hydrolases"/>
    <property type="match status" value="1"/>
</dbReference>
<accession>A0A7Z9DXU4</accession>
<dbReference type="InterPro" id="IPR050206">
    <property type="entry name" value="FtsK/SpoIIIE/SftA"/>
</dbReference>
<evidence type="ECO:0000256" key="2">
    <source>
        <dbReference type="ARBA" id="ARBA00022840"/>
    </source>
</evidence>
<comment type="caution">
    <text evidence="6">The sequence shown here is derived from an EMBL/GenBank/DDBJ whole genome shotgun (WGS) entry which is preliminary data.</text>
</comment>
<dbReference type="GO" id="GO:0003677">
    <property type="term" value="F:DNA binding"/>
    <property type="evidence" value="ECO:0007669"/>
    <property type="project" value="InterPro"/>
</dbReference>
<keyword evidence="4" id="KW-0812">Transmembrane</keyword>
<sequence length="731" mass="82121">MFQPRQLNYRSRLINQTLESAYKISGLYLFLGSLLLLIPPFVLPRNTTALKVLQLALTGSGIVLSGVSLSHAIRISKLEPLVRAEEQQEEEDYQHQLAVTRYYQETQRERVMEAMLEQSSYPTESLQPAASNTVTLPPNNHPLAPIGQALIEALLHYNLPCDWVEGHRGPTTQRLVLKPVVNAQVKVKVVDLKNRERDLQIALGLSQPPLIHALTQGVAFDLNLSEQERQFCPLENYISYQFLPDEEPVRMAMGVNLYGQLVEIELANPNTCHVLGGGATGSGKSEAQKAMLASLILRYPPERVQVCLIDVKRVTFAKQEFDALPWLWHPVCRDTDSALNLLENLDAEQQKRYERFEQVGANDLEDYNPKVEPKLRLPRVVCFIDEIQYLTKDKEVKGQFEALVEGLGALARAAGIHLVLFTQYPKADVVSTKIKVNMGVRLGLRLQSAKAGAVILDVEEWGKLCTGLLGKGDLIFSDGGTMLRLQSLYVRSIQELLPSQLRGAVSPSLKPDNHKPLSSNSQAENRVSFPQAHFKSPAYFINWLKHTLYPDSSDYTVYQFSDSIEIQEILPQLEHLDSGLIPNDSGIFILHDADLLEIFEFHTRQTLPTVIPKGVCVSLFRCAENEIEVFLQQFEQQIWGNSTESLPSVRDGELSKGLSELTRKDWAIYNYAVRICLKNQATSMADRDFLSGRVASNLTDLYDSWQRLEANGLGLIDGKSFIPNLPSPPRK</sequence>
<dbReference type="SUPFAM" id="SSF52540">
    <property type="entry name" value="P-loop containing nucleoside triphosphate hydrolases"/>
    <property type="match status" value="1"/>
</dbReference>
<dbReference type="OrthoDB" id="9807790at2"/>
<dbReference type="InterPro" id="IPR027417">
    <property type="entry name" value="P-loop_NTPase"/>
</dbReference>
<dbReference type="PANTHER" id="PTHR22683">
    <property type="entry name" value="SPORULATION PROTEIN RELATED"/>
    <property type="match status" value="1"/>
</dbReference>
<evidence type="ECO:0000313" key="7">
    <source>
        <dbReference type="Proteomes" id="UP000182190"/>
    </source>
</evidence>
<dbReference type="GO" id="GO:0005524">
    <property type="term" value="F:ATP binding"/>
    <property type="evidence" value="ECO:0007669"/>
    <property type="project" value="UniProtKB-UniRule"/>
</dbReference>
<feature type="domain" description="FtsK" evidence="5">
    <location>
        <begin position="259"/>
        <end position="453"/>
    </location>
</feature>